<name>A0AA35R2Z0_GEOBA</name>
<dbReference type="Proteomes" id="UP001174909">
    <property type="component" value="Unassembled WGS sequence"/>
</dbReference>
<protein>
    <submittedName>
        <fullName evidence="3">Transmembrane protein with metallophosphoesterase domain</fullName>
    </submittedName>
</protein>
<dbReference type="InterPro" id="IPR004843">
    <property type="entry name" value="Calcineurin-like_PHP"/>
</dbReference>
<dbReference type="PANTHER" id="PTHR31302">
    <property type="entry name" value="TRANSMEMBRANE PROTEIN WITH METALLOPHOSPHOESTERASE DOMAIN-RELATED"/>
    <property type="match status" value="1"/>
</dbReference>
<feature type="transmembrane region" description="Helical" evidence="1">
    <location>
        <begin position="50"/>
        <end position="72"/>
    </location>
</feature>
<comment type="caution">
    <text evidence="3">The sequence shown here is derived from an EMBL/GenBank/DDBJ whole genome shotgun (WGS) entry which is preliminary data.</text>
</comment>
<dbReference type="SUPFAM" id="SSF56300">
    <property type="entry name" value="Metallo-dependent phosphatases"/>
    <property type="match status" value="1"/>
</dbReference>
<reference evidence="3" key="1">
    <citation type="submission" date="2023-03" db="EMBL/GenBank/DDBJ databases">
        <authorList>
            <person name="Steffen K."/>
            <person name="Cardenas P."/>
        </authorList>
    </citation>
    <scope>NUCLEOTIDE SEQUENCE</scope>
</reference>
<keyword evidence="1" id="KW-1133">Transmembrane helix</keyword>
<dbReference type="Pfam" id="PF00149">
    <property type="entry name" value="Metallophos"/>
    <property type="match status" value="1"/>
</dbReference>
<dbReference type="EMBL" id="CASHTH010000400">
    <property type="protein sequence ID" value="CAI8000382.1"/>
    <property type="molecule type" value="Genomic_DNA"/>
</dbReference>
<accession>A0AA35R2Z0</accession>
<evidence type="ECO:0000313" key="3">
    <source>
        <dbReference type="EMBL" id="CAI8000382.1"/>
    </source>
</evidence>
<keyword evidence="1" id="KW-0472">Membrane</keyword>
<evidence type="ECO:0000259" key="2">
    <source>
        <dbReference type="Pfam" id="PF00149"/>
    </source>
</evidence>
<feature type="domain" description="Calcineurin-like phosphoesterase" evidence="2">
    <location>
        <begin position="172"/>
        <end position="215"/>
    </location>
</feature>
<evidence type="ECO:0000313" key="4">
    <source>
        <dbReference type="Proteomes" id="UP001174909"/>
    </source>
</evidence>
<feature type="transmembrane region" description="Helical" evidence="1">
    <location>
        <begin position="87"/>
        <end position="108"/>
    </location>
</feature>
<dbReference type="InterPro" id="IPR029052">
    <property type="entry name" value="Metallo-depent_PP-like"/>
</dbReference>
<feature type="transmembrane region" description="Helical" evidence="1">
    <location>
        <begin position="129"/>
        <end position="152"/>
    </location>
</feature>
<organism evidence="3 4">
    <name type="scientific">Geodia barretti</name>
    <name type="common">Barrett's horny sponge</name>
    <dbReference type="NCBI Taxonomy" id="519541"/>
    <lineage>
        <taxon>Eukaryota</taxon>
        <taxon>Metazoa</taxon>
        <taxon>Porifera</taxon>
        <taxon>Demospongiae</taxon>
        <taxon>Heteroscleromorpha</taxon>
        <taxon>Tetractinellida</taxon>
        <taxon>Astrophorina</taxon>
        <taxon>Geodiidae</taxon>
        <taxon>Geodia</taxon>
    </lineage>
</organism>
<dbReference type="Gene3D" id="3.60.21.10">
    <property type="match status" value="1"/>
</dbReference>
<gene>
    <name evidence="3" type="ORF">GBAR_LOCUS2910</name>
</gene>
<proteinExistence type="predicted"/>
<evidence type="ECO:0000256" key="1">
    <source>
        <dbReference type="SAM" id="Phobius"/>
    </source>
</evidence>
<dbReference type="AlphaFoldDB" id="A0AA35R2Z0"/>
<dbReference type="InterPro" id="IPR051158">
    <property type="entry name" value="Metallophosphoesterase_sf"/>
</dbReference>
<sequence>MEGNKRARALRLHVLSFHQLLVSAGGWYVWKRVTRVFQPGCKFLSAGTAVRAVLIVVLGSAQFSVGLGLLFVDREPALVTRISNTCIGIALFLCTSLSLTDLAFFCIGKTLFTSQRRRGRRLERSEARWRFLVALVAAIGLSFAGLLGVAQFTVERLNIPIRGLDRALNGTTVVQLSDIHLGGYSGRSTLQRIVDETNKLNPDLVVITGDLVDGAVVFLREIVQPLRGLRGKHGVFFATGM</sequence>
<keyword evidence="4" id="KW-1185">Reference proteome</keyword>
<dbReference type="PANTHER" id="PTHR31302:SF0">
    <property type="entry name" value="TRANSMEMBRANE PROTEIN WITH METALLOPHOSPHOESTERASE DOMAIN"/>
    <property type="match status" value="1"/>
</dbReference>
<dbReference type="GO" id="GO:0016787">
    <property type="term" value="F:hydrolase activity"/>
    <property type="evidence" value="ECO:0007669"/>
    <property type="project" value="InterPro"/>
</dbReference>
<keyword evidence="1 3" id="KW-0812">Transmembrane</keyword>